<dbReference type="AlphaFoldDB" id="A0AA88XWH4"/>
<protein>
    <recommendedName>
        <fullName evidence="9">TRIM56</fullName>
    </recommendedName>
</protein>
<keyword evidence="2 4" id="KW-0863">Zinc-finger</keyword>
<reference evidence="7" key="1">
    <citation type="submission" date="2019-08" db="EMBL/GenBank/DDBJ databases">
        <title>The improved chromosome-level genome for the pearl oyster Pinctada fucata martensii using PacBio sequencing and Hi-C.</title>
        <authorList>
            <person name="Zheng Z."/>
        </authorList>
    </citation>
    <scope>NUCLEOTIDE SEQUENCE</scope>
    <source>
        <strain evidence="7">ZZ-2019</strain>
        <tissue evidence="7">Adductor muscle</tissue>
    </source>
</reference>
<dbReference type="Gene3D" id="3.30.160.60">
    <property type="entry name" value="Classic Zinc Finger"/>
    <property type="match status" value="1"/>
</dbReference>
<dbReference type="InterPro" id="IPR001841">
    <property type="entry name" value="Znf_RING"/>
</dbReference>
<dbReference type="SMART" id="SM00336">
    <property type="entry name" value="BBOX"/>
    <property type="match status" value="2"/>
</dbReference>
<feature type="domain" description="B box-type" evidence="6">
    <location>
        <begin position="97"/>
        <end position="147"/>
    </location>
</feature>
<dbReference type="InterPro" id="IPR047153">
    <property type="entry name" value="TRIM45/56/19-like"/>
</dbReference>
<accession>A0AA88XWH4</accession>
<evidence type="ECO:0000259" key="6">
    <source>
        <dbReference type="PROSITE" id="PS50119"/>
    </source>
</evidence>
<dbReference type="InterPro" id="IPR017907">
    <property type="entry name" value="Znf_RING_CS"/>
</dbReference>
<dbReference type="SMART" id="SM00184">
    <property type="entry name" value="RING"/>
    <property type="match status" value="1"/>
</dbReference>
<dbReference type="PROSITE" id="PS00518">
    <property type="entry name" value="ZF_RING_1"/>
    <property type="match status" value="1"/>
</dbReference>
<dbReference type="CDD" id="cd19776">
    <property type="entry name" value="Bbox2_TRIM25_C-IV"/>
    <property type="match status" value="1"/>
</dbReference>
<dbReference type="Gene3D" id="3.30.40.10">
    <property type="entry name" value="Zinc/RING finger domain, C3HC4 (zinc finger)"/>
    <property type="match status" value="1"/>
</dbReference>
<keyword evidence="3" id="KW-0862">Zinc</keyword>
<gene>
    <name evidence="7" type="ORF">FSP39_019474</name>
</gene>
<dbReference type="InterPro" id="IPR013083">
    <property type="entry name" value="Znf_RING/FYVE/PHD"/>
</dbReference>
<comment type="caution">
    <text evidence="7">The sequence shown here is derived from an EMBL/GenBank/DDBJ whole genome shotgun (WGS) entry which is preliminary data.</text>
</comment>
<dbReference type="GO" id="GO:0008270">
    <property type="term" value="F:zinc ion binding"/>
    <property type="evidence" value="ECO:0007669"/>
    <property type="project" value="UniProtKB-KW"/>
</dbReference>
<evidence type="ECO:0000256" key="4">
    <source>
        <dbReference type="PROSITE-ProRule" id="PRU00024"/>
    </source>
</evidence>
<evidence type="ECO:0008006" key="9">
    <source>
        <dbReference type="Google" id="ProtNLM"/>
    </source>
</evidence>
<proteinExistence type="predicted"/>
<keyword evidence="8" id="KW-1185">Reference proteome</keyword>
<dbReference type="InterPro" id="IPR027370">
    <property type="entry name" value="Znf-RING_euk"/>
</dbReference>
<dbReference type="EMBL" id="VSWD01000009">
    <property type="protein sequence ID" value="KAK3093736.1"/>
    <property type="molecule type" value="Genomic_DNA"/>
</dbReference>
<dbReference type="SUPFAM" id="SSF50969">
    <property type="entry name" value="YVTN repeat-like/Quinoprotein amine dehydrogenase"/>
    <property type="match status" value="1"/>
</dbReference>
<keyword evidence="1" id="KW-0479">Metal-binding</keyword>
<dbReference type="SUPFAM" id="SSF57850">
    <property type="entry name" value="RING/U-box"/>
    <property type="match status" value="1"/>
</dbReference>
<dbReference type="PROSITE" id="PS50119">
    <property type="entry name" value="ZF_BBOX"/>
    <property type="match status" value="2"/>
</dbReference>
<dbReference type="PANTHER" id="PTHR25462:SF296">
    <property type="entry name" value="MEIOTIC P26, ISOFORM F"/>
    <property type="match status" value="1"/>
</dbReference>
<evidence type="ECO:0000256" key="3">
    <source>
        <dbReference type="ARBA" id="ARBA00022833"/>
    </source>
</evidence>
<dbReference type="Pfam" id="PF13445">
    <property type="entry name" value="zf-RING_UBOX"/>
    <property type="match status" value="1"/>
</dbReference>
<organism evidence="7 8">
    <name type="scientific">Pinctada imbricata</name>
    <name type="common">Atlantic pearl-oyster</name>
    <name type="synonym">Pinctada martensii</name>
    <dbReference type="NCBI Taxonomy" id="66713"/>
    <lineage>
        <taxon>Eukaryota</taxon>
        <taxon>Metazoa</taxon>
        <taxon>Spiralia</taxon>
        <taxon>Lophotrochozoa</taxon>
        <taxon>Mollusca</taxon>
        <taxon>Bivalvia</taxon>
        <taxon>Autobranchia</taxon>
        <taxon>Pteriomorphia</taxon>
        <taxon>Pterioida</taxon>
        <taxon>Pterioidea</taxon>
        <taxon>Pteriidae</taxon>
        <taxon>Pinctada</taxon>
    </lineage>
</organism>
<dbReference type="SUPFAM" id="SSF57845">
    <property type="entry name" value="B-box zinc-binding domain"/>
    <property type="match status" value="1"/>
</dbReference>
<dbReference type="PANTHER" id="PTHR25462">
    <property type="entry name" value="BONUS, ISOFORM C-RELATED"/>
    <property type="match status" value="1"/>
</dbReference>
<evidence type="ECO:0000313" key="7">
    <source>
        <dbReference type="EMBL" id="KAK3093736.1"/>
    </source>
</evidence>
<feature type="domain" description="B box-type" evidence="6">
    <location>
        <begin position="158"/>
        <end position="199"/>
    </location>
</feature>
<evidence type="ECO:0000256" key="2">
    <source>
        <dbReference type="ARBA" id="ARBA00022771"/>
    </source>
</evidence>
<sequence>MAEKITLDDLTKCPICFDTYDKPRCLPCLHTFCEKCLQQFINRTDKEDKTETMFHCPICRCVINVPCESKHDSSEIASRFPINHLIVTLMDSNFLHDSKNVCGPCHKRSIEAEAVSWCIECKSFLCQQCLEYHSTLQVLETHSTGPLKDAQWLNDGMSSSLYCKTHPEKRLEMYCEDHELPCCLTCTMIDHRRCEKVDTLENASKGVTASKLKDEMEVKLDGEMKRVREKLSSKKADEKHLLENCKEIELSIENTTERLTEQLKKLSTKALHELSEFQEKHRNIILSDIEFMEERKRTIENYQTLLRVSKDKISNVQFFLEAQRLKGLFDRGIEFGSMKQSIEMKKTPRFETEGNILDLLTVEAFGRICFAEIVEELEEKKKREFIEGSNKQTKDTKGGTDDSKIQEIGESSFCSSNKEDTEINGNKKDKDVCGNEPLAQNETYIPWHCELLKKVTLNTSNNNSAVHNCLFLDDGRLVTVDYKVRDSRDGIIKIFDHDFETFKTVRIRGKPWAAIALNSQVLALTIPSRDELCFMEIDSLRKIYQDCDRKYFGLALKDKLTPSYNPLGDLNDKKCTFFVTSNGNVYLRTVTGVILLQVSLSKRYVRNIYYIQDRVYFMDDQALGCFQLHRGFLFQYRDDDKRSMSGLAFYKPNDEVVICGENYGDISVIKLDKDGNKKAGEVLKCDDSCRWDSYSNYGFDSSDADRLSEPTGLAFSSTYDKLCIVDGDDVAFVYSIKAGSY</sequence>
<dbReference type="InterPro" id="IPR000315">
    <property type="entry name" value="Znf_B-box"/>
</dbReference>
<feature type="domain" description="RING-type" evidence="5">
    <location>
        <begin position="13"/>
        <end position="60"/>
    </location>
</feature>
<dbReference type="PROSITE" id="PS50089">
    <property type="entry name" value="ZF_RING_2"/>
    <property type="match status" value="1"/>
</dbReference>
<dbReference type="Proteomes" id="UP001186944">
    <property type="component" value="Unassembled WGS sequence"/>
</dbReference>
<evidence type="ECO:0000313" key="8">
    <source>
        <dbReference type="Proteomes" id="UP001186944"/>
    </source>
</evidence>
<evidence type="ECO:0000256" key="1">
    <source>
        <dbReference type="ARBA" id="ARBA00022723"/>
    </source>
</evidence>
<dbReference type="InterPro" id="IPR011044">
    <property type="entry name" value="Quino_amine_DH_bsu"/>
</dbReference>
<evidence type="ECO:0000259" key="5">
    <source>
        <dbReference type="PROSITE" id="PS50089"/>
    </source>
</evidence>
<name>A0AA88XWH4_PINIB</name>